<gene>
    <name evidence="1" type="ORF">I4F81_008618</name>
</gene>
<name>A0ACC3C892_PYRYE</name>
<protein>
    <submittedName>
        <fullName evidence="1">Uncharacterized protein</fullName>
    </submittedName>
</protein>
<keyword evidence="2" id="KW-1185">Reference proteome</keyword>
<dbReference type="EMBL" id="CM020619">
    <property type="protein sequence ID" value="KAK1866098.1"/>
    <property type="molecule type" value="Genomic_DNA"/>
</dbReference>
<evidence type="ECO:0000313" key="1">
    <source>
        <dbReference type="EMBL" id="KAK1866098.1"/>
    </source>
</evidence>
<comment type="caution">
    <text evidence="1">The sequence shown here is derived from an EMBL/GenBank/DDBJ whole genome shotgun (WGS) entry which is preliminary data.</text>
</comment>
<accession>A0ACC3C892</accession>
<dbReference type="Proteomes" id="UP000798662">
    <property type="component" value="Chromosome 2"/>
</dbReference>
<organism evidence="1 2">
    <name type="scientific">Pyropia yezoensis</name>
    <name type="common">Susabi-nori</name>
    <name type="synonym">Porphyra yezoensis</name>
    <dbReference type="NCBI Taxonomy" id="2788"/>
    <lineage>
        <taxon>Eukaryota</taxon>
        <taxon>Rhodophyta</taxon>
        <taxon>Bangiophyceae</taxon>
        <taxon>Bangiales</taxon>
        <taxon>Bangiaceae</taxon>
        <taxon>Pyropia</taxon>
    </lineage>
</organism>
<sequence length="361" mass="37342">MAAWATAAGFFLLGPDRRGRDTFWRWTDAVGAAAGAATAAAGVFPPRSDRLSAPLTAVDAADSRGWLLVVGLRDAATPPLFEWTAATGTWAWLAGGGDRRPRDRVDDGSGPPSVGGAAPVGEAAGPAGWSTRQRRRPPFVYHPARNALYLVQFVPAQPPQDRVAGSRPPRAMLDVRVWAYDLATDGWAVVVAAASEASGGPPLSDAFYTYGLAAAPAGTGLAVWRQSGFATTTLDGWRLDLDARPPAWTSLPTAGATIAYLLQRQPQWIAPDGGLLIYAPGTQVPYLNLGREPPPSTPGITTAPGDNPFGDPPLLGLTNVDRFVRLGTAVDAGADVAAERAAVPAGRATTGGGGAAAGCEY</sequence>
<reference evidence="1" key="1">
    <citation type="submission" date="2019-11" db="EMBL/GenBank/DDBJ databases">
        <title>Nori genome reveals adaptations in red seaweeds to the harsh intertidal environment.</title>
        <authorList>
            <person name="Wang D."/>
            <person name="Mao Y."/>
        </authorList>
    </citation>
    <scope>NUCLEOTIDE SEQUENCE</scope>
    <source>
        <tissue evidence="1">Gametophyte</tissue>
    </source>
</reference>
<evidence type="ECO:0000313" key="2">
    <source>
        <dbReference type="Proteomes" id="UP000798662"/>
    </source>
</evidence>
<proteinExistence type="predicted"/>